<evidence type="ECO:0008006" key="4">
    <source>
        <dbReference type="Google" id="ProtNLM"/>
    </source>
</evidence>
<name>A0A1G5M607_AFIMA</name>
<organism evidence="2 3">
    <name type="scientific">Afifella marina DSM 2698</name>
    <dbReference type="NCBI Taxonomy" id="1120955"/>
    <lineage>
        <taxon>Bacteria</taxon>
        <taxon>Pseudomonadati</taxon>
        <taxon>Pseudomonadota</taxon>
        <taxon>Alphaproteobacteria</taxon>
        <taxon>Hyphomicrobiales</taxon>
        <taxon>Afifellaceae</taxon>
        <taxon>Afifella</taxon>
    </lineage>
</organism>
<dbReference type="AlphaFoldDB" id="A0A1G5M607"/>
<accession>A0A1G5M607</accession>
<keyword evidence="1" id="KW-0812">Transmembrane</keyword>
<sequence>MQNDTGSILTYQYELLTILDGKASCLLSFNAILLAALSIWLGYIPLNFLHLSLDFVFILLLLSSLCLLRVIHLKWSDDDRTAPELDEARHIRSNYYLFAWRVTAAGTLIVILVSSIHTIGTALTAIDRCDGACARLFDQSIFGNLDYADR</sequence>
<evidence type="ECO:0000313" key="3">
    <source>
        <dbReference type="Proteomes" id="UP000199347"/>
    </source>
</evidence>
<keyword evidence="1" id="KW-1133">Transmembrane helix</keyword>
<dbReference type="EMBL" id="FMVW01000001">
    <property type="protein sequence ID" value="SCZ20516.1"/>
    <property type="molecule type" value="Genomic_DNA"/>
</dbReference>
<evidence type="ECO:0000313" key="2">
    <source>
        <dbReference type="EMBL" id="SCZ20516.1"/>
    </source>
</evidence>
<feature type="transmembrane region" description="Helical" evidence="1">
    <location>
        <begin position="55"/>
        <end position="75"/>
    </location>
</feature>
<gene>
    <name evidence="2" type="ORF">SAMN03080610_00150</name>
</gene>
<feature type="transmembrane region" description="Helical" evidence="1">
    <location>
        <begin position="95"/>
        <end position="116"/>
    </location>
</feature>
<proteinExistence type="predicted"/>
<evidence type="ECO:0000256" key="1">
    <source>
        <dbReference type="SAM" id="Phobius"/>
    </source>
</evidence>
<keyword evidence="1" id="KW-0472">Membrane</keyword>
<keyword evidence="3" id="KW-1185">Reference proteome</keyword>
<protein>
    <recommendedName>
        <fullName evidence="4">Transmembrane protein</fullName>
    </recommendedName>
</protein>
<feature type="transmembrane region" description="Helical" evidence="1">
    <location>
        <begin position="25"/>
        <end position="43"/>
    </location>
</feature>
<reference evidence="2 3" key="1">
    <citation type="submission" date="2016-10" db="EMBL/GenBank/DDBJ databases">
        <authorList>
            <person name="de Groot N.N."/>
        </authorList>
    </citation>
    <scope>NUCLEOTIDE SEQUENCE [LARGE SCALE GENOMIC DNA]</scope>
    <source>
        <strain evidence="2 3">DSM 2698</strain>
    </source>
</reference>
<dbReference type="Proteomes" id="UP000199347">
    <property type="component" value="Unassembled WGS sequence"/>
</dbReference>
<dbReference type="RefSeq" id="WP_139163646.1">
    <property type="nucleotide sequence ID" value="NZ_FMVW01000001.1"/>
</dbReference>